<gene>
    <name evidence="3" type="ORF">GT635_01225</name>
</gene>
<evidence type="ECO:0000256" key="2">
    <source>
        <dbReference type="SAM" id="Phobius"/>
    </source>
</evidence>
<organism evidence="3 4">
    <name type="scientific">Collinsella aerofaciens</name>
    <dbReference type="NCBI Taxonomy" id="74426"/>
    <lineage>
        <taxon>Bacteria</taxon>
        <taxon>Bacillati</taxon>
        <taxon>Actinomycetota</taxon>
        <taxon>Coriobacteriia</taxon>
        <taxon>Coriobacteriales</taxon>
        <taxon>Coriobacteriaceae</taxon>
        <taxon>Collinsella</taxon>
    </lineage>
</organism>
<accession>A0A6L8RH23</accession>
<reference evidence="3 4" key="1">
    <citation type="journal article" date="2019" name="Nat. Med.">
        <title>A library of human gut bacterial isolates paired with longitudinal multiomics data enables mechanistic microbiome research.</title>
        <authorList>
            <person name="Poyet M."/>
            <person name="Groussin M."/>
            <person name="Gibbons S.M."/>
            <person name="Avila-Pacheco J."/>
            <person name="Jiang X."/>
            <person name="Kearney S.M."/>
            <person name="Perrotta A.R."/>
            <person name="Berdy B."/>
            <person name="Zhao S."/>
            <person name="Lieberman T.D."/>
            <person name="Swanson P.K."/>
            <person name="Smith M."/>
            <person name="Roesemann S."/>
            <person name="Alexander J.E."/>
            <person name="Rich S.A."/>
            <person name="Livny J."/>
            <person name="Vlamakis H."/>
            <person name="Clish C."/>
            <person name="Bullock K."/>
            <person name="Deik A."/>
            <person name="Scott J."/>
            <person name="Pierce K.A."/>
            <person name="Xavier R.J."/>
            <person name="Alm E.J."/>
        </authorList>
    </citation>
    <scope>NUCLEOTIDE SEQUENCE [LARGE SCALE GENOMIC DNA]</scope>
    <source>
        <strain evidence="3 4">BIOML-A10</strain>
    </source>
</reference>
<feature type="compositionally biased region" description="Acidic residues" evidence="1">
    <location>
        <begin position="74"/>
        <end position="87"/>
    </location>
</feature>
<feature type="transmembrane region" description="Helical" evidence="2">
    <location>
        <begin position="98"/>
        <end position="120"/>
    </location>
</feature>
<dbReference type="AlphaFoldDB" id="A0A6L8RH23"/>
<evidence type="ECO:0000313" key="3">
    <source>
        <dbReference type="EMBL" id="MZJ85093.1"/>
    </source>
</evidence>
<feature type="region of interest" description="Disordered" evidence="1">
    <location>
        <begin position="64"/>
        <end position="87"/>
    </location>
</feature>
<dbReference type="SUPFAM" id="SSF109998">
    <property type="entry name" value="Triger factor/SurA peptide-binding domain-like"/>
    <property type="match status" value="1"/>
</dbReference>
<comment type="caution">
    <text evidence="3">The sequence shown here is derived from an EMBL/GenBank/DDBJ whole genome shotgun (WGS) entry which is preliminary data.</text>
</comment>
<feature type="region of interest" description="Disordered" evidence="1">
    <location>
        <begin position="1"/>
        <end position="31"/>
    </location>
</feature>
<dbReference type="InterPro" id="IPR027304">
    <property type="entry name" value="Trigger_fact/SurA_dom_sf"/>
</dbReference>
<dbReference type="Proteomes" id="UP000481598">
    <property type="component" value="Unassembled WGS sequence"/>
</dbReference>
<feature type="region of interest" description="Disordered" evidence="1">
    <location>
        <begin position="253"/>
        <end position="272"/>
    </location>
</feature>
<sequence>MGLIQKKDEKDEIDGIQIIERGEGPDGDEDEKIDLVAGTSAEHIAAGTTAEEEDARLEAQIAADAADENLMPEAQDEDDDILSSDEDDRVSKHKKTMIAAFVVAVVIAAVVGFFIGNGGFGGKGVGSATLTEDQLDSTVASYSYNGKKSDITAREAIESQYSLDTVKDSDGNYTAPSADVILSYVRNQILLDAAEDEGITVSSKEMKQYAEDSIGTSDYKTMATQYGVSKDQAKQIVRQSATLQKLYKKKVGDSSASMPTAPTEPSDGNEDTASKDYADYIINLAGDEWDSEKGTWKDADSTYAKAFADDAFTADSATYKQAMTAYYTAYQQYSSQASSASSKWTEYANGLYAKANISIYGLYAKANISIYGLFA</sequence>
<keyword evidence="2" id="KW-1133">Transmembrane helix</keyword>
<name>A0A6L8RH23_9ACTN</name>
<protein>
    <submittedName>
        <fullName evidence="3">Uncharacterized protein</fullName>
    </submittedName>
</protein>
<feature type="compositionally biased region" description="Basic and acidic residues" evidence="1">
    <location>
        <begin position="1"/>
        <end position="10"/>
    </location>
</feature>
<dbReference type="EMBL" id="WWTB01000002">
    <property type="protein sequence ID" value="MZJ85093.1"/>
    <property type="molecule type" value="Genomic_DNA"/>
</dbReference>
<keyword evidence="2" id="KW-0472">Membrane</keyword>
<keyword evidence="2" id="KW-0812">Transmembrane</keyword>
<proteinExistence type="predicted"/>
<dbReference type="RefSeq" id="WP_161156028.1">
    <property type="nucleotide sequence ID" value="NZ_WWSY01000008.1"/>
</dbReference>
<evidence type="ECO:0000256" key="1">
    <source>
        <dbReference type="SAM" id="MobiDB-lite"/>
    </source>
</evidence>
<evidence type="ECO:0000313" key="4">
    <source>
        <dbReference type="Proteomes" id="UP000481598"/>
    </source>
</evidence>